<feature type="transmembrane region" description="Helical" evidence="2">
    <location>
        <begin position="12"/>
        <end position="32"/>
    </location>
</feature>
<dbReference type="InterPro" id="IPR000160">
    <property type="entry name" value="GGDEF_dom"/>
</dbReference>
<keyword evidence="1" id="KW-0175">Coiled coil</keyword>
<keyword evidence="2" id="KW-0472">Membrane</keyword>
<dbReference type="SUPFAM" id="SSF141868">
    <property type="entry name" value="EAL domain-like"/>
    <property type="match status" value="1"/>
</dbReference>
<dbReference type="Gene3D" id="3.20.20.450">
    <property type="entry name" value="EAL domain"/>
    <property type="match status" value="1"/>
</dbReference>
<dbReference type="eggNOG" id="COG5001">
    <property type="taxonomic scope" value="Bacteria"/>
</dbReference>
<dbReference type="RefSeq" id="WP_044036022.1">
    <property type="nucleotide sequence ID" value="NZ_HG917868.1"/>
</dbReference>
<dbReference type="CDD" id="cd18773">
    <property type="entry name" value="PDC1_HK_sensor"/>
    <property type="match status" value="1"/>
</dbReference>
<evidence type="ECO:0000313" key="6">
    <source>
        <dbReference type="Proteomes" id="UP000019426"/>
    </source>
</evidence>
<dbReference type="CDD" id="cd01949">
    <property type="entry name" value="GGDEF"/>
    <property type="match status" value="1"/>
</dbReference>
<dbReference type="PANTHER" id="PTHR44757:SF2">
    <property type="entry name" value="BIOFILM ARCHITECTURE MAINTENANCE PROTEIN MBAA"/>
    <property type="match status" value="1"/>
</dbReference>
<dbReference type="InterPro" id="IPR029151">
    <property type="entry name" value="Sensor-like_sf"/>
</dbReference>
<proteinExistence type="predicted"/>
<dbReference type="InterPro" id="IPR043128">
    <property type="entry name" value="Rev_trsase/Diguanyl_cyclase"/>
</dbReference>
<evidence type="ECO:0000313" key="5">
    <source>
        <dbReference type="EMBL" id="CDM67572.1"/>
    </source>
</evidence>
<organism evidence="5 6">
    <name type="scientific">Clostridium bornimense</name>
    <dbReference type="NCBI Taxonomy" id="1216932"/>
    <lineage>
        <taxon>Bacteria</taxon>
        <taxon>Bacillati</taxon>
        <taxon>Bacillota</taxon>
        <taxon>Clostridia</taxon>
        <taxon>Eubacteriales</taxon>
        <taxon>Clostridiaceae</taxon>
        <taxon>Clostridium</taxon>
    </lineage>
</organism>
<dbReference type="SMART" id="SM00052">
    <property type="entry name" value="EAL"/>
    <property type="match status" value="1"/>
</dbReference>
<dbReference type="CDD" id="cd01948">
    <property type="entry name" value="EAL"/>
    <property type="match status" value="1"/>
</dbReference>
<dbReference type="InterPro" id="IPR035919">
    <property type="entry name" value="EAL_sf"/>
</dbReference>
<dbReference type="PROSITE" id="PS50887">
    <property type="entry name" value="GGDEF"/>
    <property type="match status" value="1"/>
</dbReference>
<feature type="domain" description="GGDEF" evidence="4">
    <location>
        <begin position="373"/>
        <end position="508"/>
    </location>
</feature>
<dbReference type="Gene3D" id="3.30.70.270">
    <property type="match status" value="1"/>
</dbReference>
<dbReference type="Gene3D" id="3.30.450.20">
    <property type="entry name" value="PAS domain"/>
    <property type="match status" value="1"/>
</dbReference>
<dbReference type="SMART" id="SM00267">
    <property type="entry name" value="GGDEF"/>
    <property type="match status" value="1"/>
</dbReference>
<dbReference type="HOGENOM" id="CLU_000445_70_44_9"/>
<evidence type="ECO:0008006" key="7">
    <source>
        <dbReference type="Google" id="ProtNLM"/>
    </source>
</evidence>
<evidence type="ECO:0000256" key="2">
    <source>
        <dbReference type="SAM" id="Phobius"/>
    </source>
</evidence>
<feature type="domain" description="EAL" evidence="3">
    <location>
        <begin position="517"/>
        <end position="764"/>
    </location>
</feature>
<keyword evidence="2" id="KW-0812">Transmembrane</keyword>
<sequence>MKISKKINLQLTAIILASISFIIIINIALITYSSNKLSKFIGNTYYTQVISTIDNMTNILKATAEKISYDEKILKVLNENRDTSISSEEDIELIKNQINSFEEIINPLPFIKTINIVNLKGEYLFSHGTLYEQMDIKNRPWFFENEYLNNQKNSFITDIYKNLNAEQYIISVVKYIYYEDEPLGAVILDIFVQDLLEYIDSNFYLGKLNSYIYLGNSQYLSRDNIITLNSISSDKSLLYTAKILNDKIDIIFAFNKNLTLYKHQMKMVNKTTTIILIIVGIISSFIIVRILHLVFKPIINSLDKLKILLRNLEENNFDLEVDNEFEQLEFISESLGKSVDNKIHSLIYHDELTSLPNRKMLLNTGTSLIKNKKSFALLFIDLNNFKYVNDSFGHNAGDQLLINFSNSLKNIFKNKGIVTRYSGDEFVVIYDNYIDDKELLNFYNTIVLPEFLKPISFNNTNIVVEFSAGASIYPRDGETFDQLIQKSDFMMYSNKKNSDSNELLLFDNDTYNKIKRIEDIKFQLKNALDRDEFSINYQPIVNRLKKIEKVEALIRWNNGKLGFIPPIDFINCAEEIGEIVPIGYWIIEKVCKDFEDLYKDNISLQISINISPTQLIDINFVNNVEKIIDKYNIQFSNLCFEITESIILDENSTVYDNIHLLHKRGAQIALDDFGTGYASFNYLRKYKLDILKIDKIFIDMAEENSFSIIENIKNISHLLDMEVVIEGVETLEQFNKLTKINCDYFQGYYFSKPLTFNELKKLLF</sequence>
<evidence type="ECO:0000256" key="1">
    <source>
        <dbReference type="SAM" id="Coils"/>
    </source>
</evidence>
<dbReference type="Proteomes" id="UP000019426">
    <property type="component" value="Chromosome M2/40_rep1"/>
</dbReference>
<dbReference type="PANTHER" id="PTHR44757">
    <property type="entry name" value="DIGUANYLATE CYCLASE DGCP"/>
    <property type="match status" value="1"/>
</dbReference>
<dbReference type="PROSITE" id="PS50883">
    <property type="entry name" value="EAL"/>
    <property type="match status" value="1"/>
</dbReference>
<dbReference type="KEGG" id="clt:CM240_0405"/>
<dbReference type="InterPro" id="IPR029787">
    <property type="entry name" value="Nucleotide_cyclase"/>
</dbReference>
<keyword evidence="6" id="KW-1185">Reference proteome</keyword>
<reference evidence="5 6" key="1">
    <citation type="submission" date="2013-11" db="EMBL/GenBank/DDBJ databases">
        <title>Complete genome sequence of Clostridum sp. M2/40.</title>
        <authorList>
            <person name="Wibberg D."/>
            <person name="Puehler A."/>
            <person name="Schlueter A."/>
        </authorList>
    </citation>
    <scope>NUCLEOTIDE SEQUENCE [LARGE SCALE GENOMIC DNA]</scope>
    <source>
        <strain evidence="6">M2/40</strain>
    </source>
</reference>
<dbReference type="NCBIfam" id="TIGR00254">
    <property type="entry name" value="GGDEF"/>
    <property type="match status" value="1"/>
</dbReference>
<dbReference type="STRING" id="1216932.CM240_0405"/>
<dbReference type="Pfam" id="PF00563">
    <property type="entry name" value="EAL"/>
    <property type="match status" value="1"/>
</dbReference>
<dbReference type="InterPro" id="IPR052155">
    <property type="entry name" value="Biofilm_reg_signaling"/>
</dbReference>
<name>W6RZX7_9CLOT</name>
<dbReference type="SUPFAM" id="SSF55073">
    <property type="entry name" value="Nucleotide cyclase"/>
    <property type="match status" value="1"/>
</dbReference>
<dbReference type="Pfam" id="PF00990">
    <property type="entry name" value="GGDEF"/>
    <property type="match status" value="1"/>
</dbReference>
<feature type="transmembrane region" description="Helical" evidence="2">
    <location>
        <begin position="274"/>
        <end position="295"/>
    </location>
</feature>
<protein>
    <recommendedName>
        <fullName evidence="7">Diguanylate cyclase/phosphodiesterase</fullName>
    </recommendedName>
</protein>
<accession>W6RZX7</accession>
<feature type="coiled-coil region" evidence="1">
    <location>
        <begin position="302"/>
        <end position="329"/>
    </location>
</feature>
<dbReference type="AlphaFoldDB" id="W6RZX7"/>
<dbReference type="EMBL" id="HG917868">
    <property type="protein sequence ID" value="CDM67572.1"/>
    <property type="molecule type" value="Genomic_DNA"/>
</dbReference>
<evidence type="ECO:0000259" key="3">
    <source>
        <dbReference type="PROSITE" id="PS50883"/>
    </source>
</evidence>
<keyword evidence="2" id="KW-1133">Transmembrane helix</keyword>
<dbReference type="PATRIC" id="fig|1216932.3.peg.388"/>
<dbReference type="InterPro" id="IPR001633">
    <property type="entry name" value="EAL_dom"/>
</dbReference>
<evidence type="ECO:0000259" key="4">
    <source>
        <dbReference type="PROSITE" id="PS50887"/>
    </source>
</evidence>
<dbReference type="SUPFAM" id="SSF103190">
    <property type="entry name" value="Sensory domain-like"/>
    <property type="match status" value="1"/>
</dbReference>
<gene>
    <name evidence="5" type="ORF">CM240_0405</name>
</gene>
<dbReference type="OrthoDB" id="9805474at2"/>